<dbReference type="EMBL" id="FPHR01000032">
    <property type="protein sequence ID" value="SFV77794.1"/>
    <property type="molecule type" value="Genomic_DNA"/>
</dbReference>
<dbReference type="Pfam" id="PF13435">
    <property type="entry name" value="Cytochrome_C554"/>
    <property type="match status" value="1"/>
</dbReference>
<dbReference type="AlphaFoldDB" id="A0A1W1DB49"/>
<reference evidence="2" key="1">
    <citation type="submission" date="2016-10" db="EMBL/GenBank/DDBJ databases">
        <authorList>
            <person name="de Groot N.N."/>
        </authorList>
    </citation>
    <scope>NUCLEOTIDE SEQUENCE</scope>
</reference>
<dbReference type="InterPro" id="IPR036280">
    <property type="entry name" value="Multihaem_cyt_sf"/>
</dbReference>
<dbReference type="Gene3D" id="1.10.1130.10">
    <property type="entry name" value="Flavocytochrome C3, Chain A"/>
    <property type="match status" value="1"/>
</dbReference>
<feature type="domain" description="Cytochrome c-552/4" evidence="1">
    <location>
        <begin position="68"/>
        <end position="153"/>
    </location>
</feature>
<protein>
    <submittedName>
        <fullName evidence="2">Cytochrome c family protein</fullName>
    </submittedName>
</protein>
<evidence type="ECO:0000313" key="2">
    <source>
        <dbReference type="EMBL" id="SFV77794.1"/>
    </source>
</evidence>
<accession>A0A1W1DB49</accession>
<dbReference type="SUPFAM" id="SSF48695">
    <property type="entry name" value="Multiheme cytochromes"/>
    <property type="match status" value="1"/>
</dbReference>
<proteinExistence type="predicted"/>
<name>A0A1W1DB49_9ZZZZ</name>
<organism evidence="2">
    <name type="scientific">hydrothermal vent metagenome</name>
    <dbReference type="NCBI Taxonomy" id="652676"/>
    <lineage>
        <taxon>unclassified sequences</taxon>
        <taxon>metagenomes</taxon>
        <taxon>ecological metagenomes</taxon>
    </lineage>
</organism>
<sequence length="510" mass="56861">MRKNLLKLLSITLLLFTFGNANAINVGVNLKAAGYDIKPTPERQFPPSMLRTKNNSHATLDSFENPETCAGCHPKQYEGWRGSMHSNAWNDPIFQAEFKKGLNATDGKIFNLCAGCHSPIGVLTGTVSWDKKTNEFSVSEKAARGVTCDVCHSISGAVPLADTVSSEHGNGSHIIDVDTHIKYGPLKNSKSPYHETQYSELHTKANLCASCHNIIHPENGVGVERTYDEWRTSAYAQNEIVCQDCHMNSVEVAIQIAKTLKRPETFVNQKARLDGKASTLGTERHSVVHLHEFVGGNAIISAIMEPKNLRKRQHADIARKRLQHATELKVDLNQRSDDLFEIDVDVHNVGAGHNLPTSLTQVRHIWIEATITDDEGNVLFETGKLDSHHDFDEEKTVVFKTWAVDKQGNDTHDPWAITAIVRDTTIPPKGHSKHNFVFANKHNSKKLNVDVKLNYRSASQHVAEDLLGHDAPTMPVIKMNHFSKTFSNSTGEWKEMIKSYNSLEAEIESN</sequence>
<evidence type="ECO:0000259" key="1">
    <source>
        <dbReference type="Pfam" id="PF13435"/>
    </source>
</evidence>
<dbReference type="InterPro" id="IPR023155">
    <property type="entry name" value="Cyt_c-552/4"/>
</dbReference>
<gene>
    <name evidence="2" type="ORF">MNB_SUP05-4-211</name>
</gene>